<dbReference type="Proteomes" id="UP000000689">
    <property type="component" value="Chromosome 2"/>
</dbReference>
<dbReference type="GO" id="GO:0034389">
    <property type="term" value="P:lipid droplet organization"/>
    <property type="evidence" value="ECO:0007669"/>
    <property type="project" value="EnsemblFungi"/>
</dbReference>
<dbReference type="OrthoDB" id="4065633at2759"/>
<dbReference type="Pfam" id="PF17316">
    <property type="entry name" value="Perilipin_2"/>
    <property type="match status" value="1"/>
</dbReference>
<protein>
    <submittedName>
        <fullName evidence="3">Uncharacterized protein</fullName>
    </submittedName>
</protein>
<keyword evidence="4" id="KW-1185">Reference proteome</keyword>
<dbReference type="eggNOG" id="ENOG502RZ27">
    <property type="taxonomic scope" value="Eukaryota"/>
</dbReference>
<dbReference type="OMA" id="FTTVYEN"/>
<dbReference type="GO" id="GO:0005811">
    <property type="term" value="C:lipid droplet"/>
    <property type="evidence" value="ECO:0007669"/>
    <property type="project" value="EnsemblFungi"/>
</dbReference>
<feature type="compositionally biased region" description="Low complexity" evidence="1">
    <location>
        <begin position="267"/>
        <end position="288"/>
    </location>
</feature>
<reference evidence="3 4" key="1">
    <citation type="journal article" date="2011" name="Proc. Natl. Acad. Sci. U.S.A.">
        <title>Evolutionary erosion of yeast sex chromosomes by mating-type switching accidents.</title>
        <authorList>
            <person name="Gordon J.L."/>
            <person name="Armisen D."/>
            <person name="Proux-Wera E."/>
            <person name="Oheigeartaigh S.S."/>
            <person name="Byrne K.P."/>
            <person name="Wolfe K.H."/>
        </authorList>
    </citation>
    <scope>NUCLEOTIDE SEQUENCE [LARGE SCALE GENOMIC DNA]</scope>
    <source>
        <strain evidence="4">ATCC 10597 / BCRC 20456 / CBS 421 / NBRC 0211 / NRRL Y-12639</strain>
    </source>
</reference>
<evidence type="ECO:0000313" key="3">
    <source>
        <dbReference type="EMBL" id="CCD23561.1"/>
    </source>
</evidence>
<dbReference type="RefSeq" id="XP_003668804.1">
    <property type="nucleotide sequence ID" value="XM_003668756.1"/>
</dbReference>
<dbReference type="HOGENOM" id="CLU_062295_0_0_1"/>
<feature type="region of interest" description="Disordered" evidence="1">
    <location>
        <begin position="267"/>
        <end position="299"/>
    </location>
</feature>
<organism evidence="3 4">
    <name type="scientific">Naumovozyma dairenensis (strain ATCC 10597 / BCRC 20456 / CBS 421 / NBRC 0211 / NRRL Y-12639)</name>
    <name type="common">Saccharomyces dairenensis</name>
    <dbReference type="NCBI Taxonomy" id="1071378"/>
    <lineage>
        <taxon>Eukaryota</taxon>
        <taxon>Fungi</taxon>
        <taxon>Dikarya</taxon>
        <taxon>Ascomycota</taxon>
        <taxon>Saccharomycotina</taxon>
        <taxon>Saccharomycetes</taxon>
        <taxon>Saccharomycetales</taxon>
        <taxon>Saccharomycetaceae</taxon>
        <taxon>Naumovozyma</taxon>
    </lineage>
</organism>
<keyword evidence="2" id="KW-0472">Membrane</keyword>
<feature type="transmembrane region" description="Helical" evidence="2">
    <location>
        <begin position="115"/>
        <end position="137"/>
    </location>
</feature>
<dbReference type="AlphaFoldDB" id="G0W700"/>
<proteinExistence type="predicted"/>
<keyword evidence="2" id="KW-0812">Transmembrane</keyword>
<dbReference type="KEGG" id="ndi:NDAI_0B05280"/>
<evidence type="ECO:0000313" key="4">
    <source>
        <dbReference type="Proteomes" id="UP000000689"/>
    </source>
</evidence>
<keyword evidence="2" id="KW-1133">Transmembrane helix</keyword>
<feature type="compositionally biased region" description="Polar residues" evidence="1">
    <location>
        <begin position="289"/>
        <end position="299"/>
    </location>
</feature>
<gene>
    <name evidence="3" type="primary">NDAI0B05280</name>
    <name evidence="3" type="ordered locus">NDAI_0B05280</name>
</gene>
<name>G0W700_NAUDC</name>
<dbReference type="GeneID" id="11498409"/>
<evidence type="ECO:0000256" key="2">
    <source>
        <dbReference type="SAM" id="Phobius"/>
    </source>
</evidence>
<accession>G0W700</accession>
<dbReference type="GO" id="GO:0044877">
    <property type="term" value="F:protein-containing complex binding"/>
    <property type="evidence" value="ECO:0007669"/>
    <property type="project" value="EnsemblFungi"/>
</dbReference>
<dbReference type="GO" id="GO:0009060">
    <property type="term" value="P:aerobic respiration"/>
    <property type="evidence" value="ECO:0007669"/>
    <property type="project" value="EnsemblFungi"/>
</dbReference>
<sequence length="299" mass="33295">MQSTITTMTDNSQDNKIEIIKYDSSVYTQLHRYPTISKFLTKFQSTPLISKASSVLGSMESKMDASAPPVIKKGINKVLMFLMSIDQLINLLVFREGIDSFLKTYKNHSNHVGVWILWFIVDYFANISNIILHEFVIKPLHLNISKKNNETPEESIKNITGKSDGKKTIASLPHLAELSNTTRSLREDLQSRVTNSNYITQTKDKAYEKLDSIMKPTYDSAKETYKTVSDSYESNLHKSDSVPRAIVSTGVEIGSLTLDKLKSVSTTKTIPTTASSTESTATDDANTTFTESTPIAASD</sequence>
<dbReference type="EMBL" id="HE580268">
    <property type="protein sequence ID" value="CCD23561.1"/>
    <property type="molecule type" value="Genomic_DNA"/>
</dbReference>
<evidence type="ECO:0000256" key="1">
    <source>
        <dbReference type="SAM" id="MobiDB-lite"/>
    </source>
</evidence>